<feature type="domain" description="Lysine-specific metallo-endopeptidase" evidence="9">
    <location>
        <begin position="215"/>
        <end position="360"/>
    </location>
</feature>
<dbReference type="GO" id="GO:0004222">
    <property type="term" value="F:metalloendopeptidase activity"/>
    <property type="evidence" value="ECO:0007669"/>
    <property type="project" value="InterPro"/>
</dbReference>
<evidence type="ECO:0000256" key="3">
    <source>
        <dbReference type="ARBA" id="ARBA00022670"/>
    </source>
</evidence>
<dbReference type="PANTHER" id="PTHR37016:SF3">
    <property type="entry name" value="NEUTRAL PROTEASE 2-RELATED"/>
    <property type="match status" value="1"/>
</dbReference>
<evidence type="ECO:0000256" key="2">
    <source>
        <dbReference type="ARBA" id="ARBA00010279"/>
    </source>
</evidence>
<dbReference type="Pfam" id="PF14521">
    <property type="entry name" value="Aspzincin_M35"/>
    <property type="match status" value="1"/>
</dbReference>
<evidence type="ECO:0000313" key="11">
    <source>
        <dbReference type="Proteomes" id="UP001383192"/>
    </source>
</evidence>
<evidence type="ECO:0000256" key="1">
    <source>
        <dbReference type="ARBA" id="ARBA00001947"/>
    </source>
</evidence>
<keyword evidence="8" id="KW-0732">Signal</keyword>
<keyword evidence="11" id="KW-1185">Reference proteome</keyword>
<comment type="similarity">
    <text evidence="2">Belongs to the peptidase M35 family.</text>
</comment>
<comment type="caution">
    <text evidence="10">The sequence shown here is derived from an EMBL/GenBank/DDBJ whole genome shotgun (WGS) entry which is preliminary data.</text>
</comment>
<sequence length="373" mass="39878">MFRSSFILIGILAKTALALSVGDLDVSLKAVSSVQSAGDLIVTAIVSNPTTSDVRVLAVNNVLDTSATPSFDISANGRDVPFAGIKASRSPVFATFDFTQDSLYLTVPAGSSVALNHTIGSIYDFSSFEPGTKFTITPRAESTIYESVDDLTPLKVESNAVEVTVESDLSFNHMFSRSAGLDPFVSTPRCSDSRKLQLLVDALKYARSLAGGAATDIRSHPTGPEYTRYFGGNNQDDIWYNLDRVAGDLTSNRDITCSSDDADATNYCNSNPSVIAYTVIYSTGQTPIYTCDLFTQAGTTPSVCQNGYDSTMSSTGGIILHELSHAVFGADDVTYGCSACASLSTADKKRNADNYRCMGLNIYLDYNCVFGPL</sequence>
<evidence type="ECO:0000256" key="6">
    <source>
        <dbReference type="ARBA" id="ARBA00022833"/>
    </source>
</evidence>
<feature type="chain" id="PRO_5043362287" description="Lysine-specific metallo-endopeptidase domain-containing protein" evidence="8">
    <location>
        <begin position="19"/>
        <end position="373"/>
    </location>
</feature>
<dbReference type="Gene3D" id="2.60.40.2970">
    <property type="match status" value="1"/>
</dbReference>
<dbReference type="InterPro" id="IPR029463">
    <property type="entry name" value="Lys_MEP"/>
</dbReference>
<dbReference type="Proteomes" id="UP001383192">
    <property type="component" value="Unassembled WGS sequence"/>
</dbReference>
<dbReference type="AlphaFoldDB" id="A0AAW0DTS6"/>
<keyword evidence="5" id="KW-0378">Hydrolase</keyword>
<protein>
    <recommendedName>
        <fullName evidence="9">Lysine-specific metallo-endopeptidase domain-containing protein</fullName>
    </recommendedName>
</protein>
<dbReference type="PANTHER" id="PTHR37016">
    <property type="match status" value="1"/>
</dbReference>
<keyword evidence="3" id="KW-0645">Protease</keyword>
<reference evidence="10 11" key="1">
    <citation type="submission" date="2024-01" db="EMBL/GenBank/DDBJ databases">
        <title>A draft genome for a cacao thread blight-causing isolate of Paramarasmius palmivorus.</title>
        <authorList>
            <person name="Baruah I.K."/>
            <person name="Bukari Y."/>
            <person name="Amoako-Attah I."/>
            <person name="Meinhardt L.W."/>
            <person name="Bailey B.A."/>
            <person name="Cohen S.P."/>
        </authorList>
    </citation>
    <scope>NUCLEOTIDE SEQUENCE [LARGE SCALE GENOMIC DNA]</scope>
    <source>
        <strain evidence="10 11">GH-12</strain>
    </source>
</reference>
<gene>
    <name evidence="10" type="ORF">VNI00_003754</name>
</gene>
<evidence type="ECO:0000256" key="7">
    <source>
        <dbReference type="ARBA" id="ARBA00023049"/>
    </source>
</evidence>
<evidence type="ECO:0000259" key="9">
    <source>
        <dbReference type="SMART" id="SM01351"/>
    </source>
</evidence>
<dbReference type="EMBL" id="JAYKXP010000009">
    <property type="protein sequence ID" value="KAK7054555.1"/>
    <property type="molecule type" value="Genomic_DNA"/>
</dbReference>
<proteinExistence type="inferred from homology"/>
<evidence type="ECO:0000256" key="8">
    <source>
        <dbReference type="SAM" id="SignalP"/>
    </source>
</evidence>
<feature type="signal peptide" evidence="8">
    <location>
        <begin position="1"/>
        <end position="18"/>
    </location>
</feature>
<keyword evidence="6" id="KW-0862">Zinc</keyword>
<keyword evidence="7" id="KW-0482">Metalloprotease</keyword>
<dbReference type="SUPFAM" id="SSF55486">
    <property type="entry name" value="Metalloproteases ('zincins'), catalytic domain"/>
    <property type="match status" value="1"/>
</dbReference>
<evidence type="ECO:0000256" key="4">
    <source>
        <dbReference type="ARBA" id="ARBA00022723"/>
    </source>
</evidence>
<dbReference type="InterPro" id="IPR024079">
    <property type="entry name" value="MetalloPept_cat_dom_sf"/>
</dbReference>
<dbReference type="GO" id="GO:0006508">
    <property type="term" value="P:proteolysis"/>
    <property type="evidence" value="ECO:0007669"/>
    <property type="project" value="UniProtKB-KW"/>
</dbReference>
<evidence type="ECO:0000313" key="10">
    <source>
        <dbReference type="EMBL" id="KAK7054555.1"/>
    </source>
</evidence>
<organism evidence="10 11">
    <name type="scientific">Paramarasmius palmivorus</name>
    <dbReference type="NCBI Taxonomy" id="297713"/>
    <lineage>
        <taxon>Eukaryota</taxon>
        <taxon>Fungi</taxon>
        <taxon>Dikarya</taxon>
        <taxon>Basidiomycota</taxon>
        <taxon>Agaricomycotina</taxon>
        <taxon>Agaricomycetes</taxon>
        <taxon>Agaricomycetidae</taxon>
        <taxon>Agaricales</taxon>
        <taxon>Marasmiineae</taxon>
        <taxon>Marasmiaceae</taxon>
        <taxon>Paramarasmius</taxon>
    </lineage>
</organism>
<keyword evidence="4" id="KW-0479">Metal-binding</keyword>
<comment type="cofactor">
    <cofactor evidence="1">
        <name>Zn(2+)</name>
        <dbReference type="ChEBI" id="CHEBI:29105"/>
    </cofactor>
</comment>
<dbReference type="Gene3D" id="3.40.390.10">
    <property type="entry name" value="Collagenase (Catalytic Domain)"/>
    <property type="match status" value="1"/>
</dbReference>
<dbReference type="InterPro" id="IPR050414">
    <property type="entry name" value="Fungal_M35_metalloproteases"/>
</dbReference>
<dbReference type="SMART" id="SM01351">
    <property type="entry name" value="Aspzincin_M35"/>
    <property type="match status" value="1"/>
</dbReference>
<evidence type="ECO:0000256" key="5">
    <source>
        <dbReference type="ARBA" id="ARBA00022801"/>
    </source>
</evidence>
<accession>A0AAW0DTS6</accession>
<dbReference type="GO" id="GO:0046872">
    <property type="term" value="F:metal ion binding"/>
    <property type="evidence" value="ECO:0007669"/>
    <property type="project" value="UniProtKB-KW"/>
</dbReference>
<name>A0AAW0DTS6_9AGAR</name>